<feature type="binding site" evidence="7">
    <location>
        <position position="1277"/>
    </location>
    <ligand>
        <name>ATP</name>
        <dbReference type="ChEBI" id="CHEBI:30616"/>
    </ligand>
</feature>
<feature type="compositionally biased region" description="Basic and acidic residues" evidence="8">
    <location>
        <begin position="759"/>
        <end position="775"/>
    </location>
</feature>
<dbReference type="FunFam" id="1.25.40.430:FF:000003">
    <property type="entry name" value="Checkpoint serine/threonine-protein kinase BUB1"/>
    <property type="match status" value="1"/>
</dbReference>
<dbReference type="GO" id="GO:0032991">
    <property type="term" value="C:protein-containing complex"/>
    <property type="evidence" value="ECO:0007669"/>
    <property type="project" value="UniProtKB-ARBA"/>
</dbReference>
<evidence type="ECO:0000256" key="3">
    <source>
        <dbReference type="ARBA" id="ARBA00022741"/>
    </source>
</evidence>
<evidence type="ECO:0000313" key="12">
    <source>
        <dbReference type="Proteomes" id="UP000235965"/>
    </source>
</evidence>
<dbReference type="SUPFAM" id="SSF56112">
    <property type="entry name" value="Protein kinase-like (PK-like)"/>
    <property type="match status" value="1"/>
</dbReference>
<evidence type="ECO:0000256" key="7">
    <source>
        <dbReference type="PROSITE-ProRule" id="PRU10141"/>
    </source>
</evidence>
<dbReference type="SMART" id="SM00777">
    <property type="entry name" value="Mad3_BUB1_I"/>
    <property type="match status" value="1"/>
</dbReference>
<dbReference type="InterPro" id="IPR011009">
    <property type="entry name" value="Kinase-like_dom_sf"/>
</dbReference>
<dbReference type="GO" id="GO:0005524">
    <property type="term" value="F:ATP binding"/>
    <property type="evidence" value="ECO:0007669"/>
    <property type="project" value="UniProtKB-UniRule"/>
</dbReference>
<dbReference type="InterPro" id="IPR015661">
    <property type="entry name" value="Bub1/Mad3"/>
</dbReference>
<gene>
    <name evidence="11" type="ORF">B7P43_G15592</name>
</gene>
<evidence type="ECO:0000313" key="11">
    <source>
        <dbReference type="EMBL" id="PNF15652.1"/>
    </source>
</evidence>
<dbReference type="Gene3D" id="1.25.40.430">
    <property type="match status" value="1"/>
</dbReference>
<comment type="subcellular location">
    <subcellularLocation>
        <location evidence="1">Chromosome</location>
        <location evidence="1">Centromere</location>
        <location evidence="1">Kinetochore</location>
    </subcellularLocation>
</comment>
<keyword evidence="5 7" id="KW-0067">ATP-binding</keyword>
<feature type="compositionally biased region" description="Polar residues" evidence="8">
    <location>
        <begin position="1111"/>
        <end position="1122"/>
    </location>
</feature>
<evidence type="ECO:0000256" key="2">
    <source>
        <dbReference type="ARBA" id="ARBA00022454"/>
    </source>
</evidence>
<reference evidence="11 12" key="1">
    <citation type="submission" date="2017-12" db="EMBL/GenBank/DDBJ databases">
        <title>Hemimetabolous genomes reveal molecular basis of termite eusociality.</title>
        <authorList>
            <person name="Harrison M.C."/>
            <person name="Jongepier E."/>
            <person name="Robertson H.M."/>
            <person name="Arning N."/>
            <person name="Bitard-Feildel T."/>
            <person name="Chao H."/>
            <person name="Childers C.P."/>
            <person name="Dinh H."/>
            <person name="Doddapaneni H."/>
            <person name="Dugan S."/>
            <person name="Gowin J."/>
            <person name="Greiner C."/>
            <person name="Han Y."/>
            <person name="Hu H."/>
            <person name="Hughes D.S.T."/>
            <person name="Huylmans A.-K."/>
            <person name="Kemena C."/>
            <person name="Kremer L.P.M."/>
            <person name="Lee S.L."/>
            <person name="Lopez-Ezquerra A."/>
            <person name="Mallet L."/>
            <person name="Monroy-Kuhn J.M."/>
            <person name="Moser A."/>
            <person name="Murali S.C."/>
            <person name="Muzny D.M."/>
            <person name="Otani S."/>
            <person name="Piulachs M.-D."/>
            <person name="Poelchau M."/>
            <person name="Qu J."/>
            <person name="Schaub F."/>
            <person name="Wada-Katsumata A."/>
            <person name="Worley K.C."/>
            <person name="Xie Q."/>
            <person name="Ylla G."/>
            <person name="Poulsen M."/>
            <person name="Gibbs R.A."/>
            <person name="Schal C."/>
            <person name="Richards S."/>
            <person name="Belles X."/>
            <person name="Korb J."/>
            <person name="Bornberg-Bauer E."/>
        </authorList>
    </citation>
    <scope>NUCLEOTIDE SEQUENCE [LARGE SCALE GENOMIC DNA]</scope>
    <source>
        <tissue evidence="11">Whole body</tissue>
    </source>
</reference>
<organism evidence="11 12">
    <name type="scientific">Cryptotermes secundus</name>
    <dbReference type="NCBI Taxonomy" id="105785"/>
    <lineage>
        <taxon>Eukaryota</taxon>
        <taxon>Metazoa</taxon>
        <taxon>Ecdysozoa</taxon>
        <taxon>Arthropoda</taxon>
        <taxon>Hexapoda</taxon>
        <taxon>Insecta</taxon>
        <taxon>Pterygota</taxon>
        <taxon>Neoptera</taxon>
        <taxon>Polyneoptera</taxon>
        <taxon>Dictyoptera</taxon>
        <taxon>Blattodea</taxon>
        <taxon>Blattoidea</taxon>
        <taxon>Termitoidae</taxon>
        <taxon>Kalotermitidae</taxon>
        <taxon>Cryptotermitinae</taxon>
        <taxon>Cryptotermes</taxon>
    </lineage>
</organism>
<evidence type="ECO:0008006" key="13">
    <source>
        <dbReference type="Google" id="ProtNLM"/>
    </source>
</evidence>
<sequence>MVDPGEEVDLMKENIQPLKKGRIVCQLGTALLAQDDSEARHEILKQREKYEVLLRSYEGNDPIEPWYEYILWVEQSFLRDGREGNLNILLQRCLTHFKEDERYFQDRRYIELWIKYIEMSKDPLEVYKTCHSHGIGKYSAFFYVAWAFELEKAGDIKRANQVFSEGIKNCAQPRDELEEAHKNFQLRVARHVLNGKLEAEDVCTEQRVALNKLKAHGHKKNLVGNVRIGDHIQRGPPGILQPINRQGNHSSNAQAGSIKVLTDFQDEDNIGAEFAVLEGFHLSGVPQKDIVTKENTLKPGPWSSRPHRTHKAAVPLSRPQQPSFELHRDEELNVPNSPLVICNALKPRKLDEDGFKCSIAVFEPEDPTKRPMYCKNKVYAGGTEFSFEELRAIEYLKYNRSAQCNQAGNLRLEVYDQEDEPRFPIAVFEPPDPTKRPMYCKSKVYSGGTEFSFEELRAFEYLKSNRPSLHKETCTDEQGADNEPTVAKLYGEELHKIKVFEAADTETKKTDLPVARDTEKQQLNLYVDSNIPAAPFSLHVDAENKEEVVSGQVPPVMGTVCLDRLMGKQSNWMRNDDKIDSVITALSEALPKLSHTNPSLVADSSSPNTKMSNESCDQSLCHQSLTYHTKEAMKIMHELWTTPEDKKLQYNRHHIDGFGSKKRILPFENVGAQCLDTEQPRVEVKPFEIFKDESNIQGQGRNDVFYAPRPEGRITQFEVFRGETEVMQQVQNSSDSLSDPAKCKLEAGWILRDNPQAPNRERGDNEMFKPTKVTDENCPPSYFRDDNSPDFRTDQPWGSEIETCNCENNLNSQSAPCSHIKIIVNAPVQPGIPFIPSPGMSEEEEKALEGTEDKENVLPEGVLPLRCEKRKIEGILQPSGAFPCSPEDDPAAEEEFVEPETYYNNVTCNTQAFSHPLLASTPFVGQAKQSEARNTAASAECSVKTGHSQSDQVIAGRSAKSAAHTVENLSTIMETTECCRSSGSSSSSGATTRHTAMFSQENYTTGSMKRSENGCKSSRHSEQKYVITETWRGHPSIQETHRQSSQCLGDNFMVKRTSQSLYYKMETVSHTNNCVMDQPNLPEEPSPSENAYRDESVKSVLQKDPDRHNESGGNRRSQQIRGMNSGYLKNYTGLDPKLKDNETLLKNGEVLLLHAKTKDPDDIRETESDSQACKNKLSRVQGNCLAEVSKIQLDEHKVVDPFDHTLIQQLLTTLGFPNAESGKCCVNLNVQVPQFKIGGTVILGKEKFKIENVLGEGSYAKVFKATDVETQRTVALKVQKPSWEWEFYICHQIQSRLSDSVSAMAFMDVHMAYMLKNGSVLVTDYSHYGSLLSVIVKLRQQWSVPESLMLYWMVELLSIVEKLQECRIIHGDIKPDNFVLRTLPSFESKEPSLQLIDMGRGIDMTLFPEGTTFNTVVTTKDFQCIEMQTKRPWTYQTDLYGIAGTMHCVYFSQYMKVRKQRDGRWFIQQSISRYSKRHLWEQFFSALLNVESCENLPNLAQLRSLVEAEILTIDRFSVLAPVRRILGDKSKQYVN</sequence>
<dbReference type="PANTHER" id="PTHR14030">
    <property type="entry name" value="MITOTIC CHECKPOINT SERINE/THREONINE-PROTEIN KINASE BUB1"/>
    <property type="match status" value="1"/>
</dbReference>
<feature type="region of interest" description="Disordered" evidence="8">
    <location>
        <begin position="754"/>
        <end position="791"/>
    </location>
</feature>
<dbReference type="PROSITE" id="PS50011">
    <property type="entry name" value="PROTEIN_KINASE_DOM"/>
    <property type="match status" value="1"/>
</dbReference>
<accession>A0A2J7PH47</accession>
<feature type="region of interest" description="Disordered" evidence="8">
    <location>
        <begin position="980"/>
        <end position="1020"/>
    </location>
</feature>
<comment type="caution">
    <text evidence="11">The sequence shown here is derived from an EMBL/GenBank/DDBJ whole genome shotgun (WGS) entry which is preliminary data.</text>
</comment>
<feature type="region of interest" description="Disordered" evidence="8">
    <location>
        <begin position="1074"/>
        <end position="1128"/>
    </location>
</feature>
<dbReference type="SMART" id="SM00220">
    <property type="entry name" value="S_TKc"/>
    <property type="match status" value="1"/>
</dbReference>
<dbReference type="InterPro" id="IPR000719">
    <property type="entry name" value="Prot_kinase_dom"/>
</dbReference>
<keyword evidence="3 7" id="KW-0547">Nucleotide-binding</keyword>
<evidence type="ECO:0000259" key="9">
    <source>
        <dbReference type="PROSITE" id="PS50011"/>
    </source>
</evidence>
<dbReference type="Pfam" id="PF00069">
    <property type="entry name" value="Pkinase"/>
    <property type="match status" value="1"/>
</dbReference>
<dbReference type="GO" id="GO:0000776">
    <property type="term" value="C:kinetochore"/>
    <property type="evidence" value="ECO:0007669"/>
    <property type="project" value="UniProtKB-KW"/>
</dbReference>
<evidence type="ECO:0000256" key="8">
    <source>
        <dbReference type="SAM" id="MobiDB-lite"/>
    </source>
</evidence>
<dbReference type="GO" id="GO:0004672">
    <property type="term" value="F:protein kinase activity"/>
    <property type="evidence" value="ECO:0007669"/>
    <property type="project" value="InterPro"/>
</dbReference>
<dbReference type="PROSITE" id="PS00107">
    <property type="entry name" value="PROTEIN_KINASE_ATP"/>
    <property type="match status" value="1"/>
</dbReference>
<keyword evidence="12" id="KW-1185">Reference proteome</keyword>
<name>A0A2J7PH47_9NEOP</name>
<evidence type="ECO:0000256" key="5">
    <source>
        <dbReference type="ARBA" id="ARBA00022840"/>
    </source>
</evidence>
<dbReference type="CDD" id="cd13981">
    <property type="entry name" value="STKc_Bub1_BubR1"/>
    <property type="match status" value="1"/>
</dbReference>
<dbReference type="GO" id="GO:0051754">
    <property type="term" value="P:meiotic sister chromatid cohesion, centromeric"/>
    <property type="evidence" value="ECO:0007669"/>
    <property type="project" value="TreeGrafter"/>
</dbReference>
<dbReference type="Proteomes" id="UP000235965">
    <property type="component" value="Unassembled WGS sequence"/>
</dbReference>
<dbReference type="GO" id="GO:0005634">
    <property type="term" value="C:nucleus"/>
    <property type="evidence" value="ECO:0007669"/>
    <property type="project" value="TreeGrafter"/>
</dbReference>
<feature type="compositionally biased region" description="Basic and acidic residues" evidence="8">
    <location>
        <begin position="1091"/>
        <end position="1110"/>
    </location>
</feature>
<dbReference type="EMBL" id="NEVH01025150">
    <property type="protein sequence ID" value="PNF15652.1"/>
    <property type="molecule type" value="Genomic_DNA"/>
</dbReference>
<dbReference type="InterPro" id="IPR017441">
    <property type="entry name" value="Protein_kinase_ATP_BS"/>
</dbReference>
<dbReference type="InterPro" id="IPR013212">
    <property type="entry name" value="Mad3/Bub1_I"/>
</dbReference>
<keyword evidence="6" id="KW-0137">Centromere</keyword>
<keyword evidence="2" id="KW-0158">Chromosome</keyword>
<dbReference type="InterPro" id="IPR008271">
    <property type="entry name" value="Ser/Thr_kinase_AS"/>
</dbReference>
<evidence type="ECO:0000256" key="1">
    <source>
        <dbReference type="ARBA" id="ARBA00004629"/>
    </source>
</evidence>
<evidence type="ECO:0000256" key="6">
    <source>
        <dbReference type="ARBA" id="ARBA00023328"/>
    </source>
</evidence>
<dbReference type="Gene3D" id="1.10.510.10">
    <property type="entry name" value="Transferase(Phosphotransferase) domain 1"/>
    <property type="match status" value="1"/>
</dbReference>
<evidence type="ECO:0000256" key="4">
    <source>
        <dbReference type="ARBA" id="ARBA00022838"/>
    </source>
</evidence>
<dbReference type="GO" id="GO:0007094">
    <property type="term" value="P:mitotic spindle assembly checkpoint signaling"/>
    <property type="evidence" value="ECO:0007669"/>
    <property type="project" value="InterPro"/>
</dbReference>
<feature type="domain" description="BUB1 N-terminal" evidence="10">
    <location>
        <begin position="50"/>
        <end position="212"/>
    </location>
</feature>
<dbReference type="Pfam" id="PF08311">
    <property type="entry name" value="Mad3_BUB1_I"/>
    <property type="match status" value="1"/>
</dbReference>
<feature type="region of interest" description="Disordered" evidence="8">
    <location>
        <begin position="296"/>
        <end position="318"/>
    </location>
</feature>
<feature type="domain" description="Protein kinase" evidence="9">
    <location>
        <begin position="1248"/>
        <end position="1535"/>
    </location>
</feature>
<proteinExistence type="predicted"/>
<feature type="compositionally biased region" description="Polar residues" evidence="8">
    <location>
        <begin position="990"/>
        <end position="1008"/>
    </location>
</feature>
<protein>
    <recommendedName>
        <fullName evidence="13">Mitotic checkpoint serine/threonine-protein kinase BUB1</fullName>
    </recommendedName>
</protein>
<feature type="compositionally biased region" description="Basic and acidic residues" evidence="8">
    <location>
        <begin position="1009"/>
        <end position="1020"/>
    </location>
</feature>
<dbReference type="PROSITE" id="PS00108">
    <property type="entry name" value="PROTEIN_KINASE_ST"/>
    <property type="match status" value="1"/>
</dbReference>
<evidence type="ECO:0000259" key="10">
    <source>
        <dbReference type="PROSITE" id="PS51489"/>
    </source>
</evidence>
<dbReference type="PROSITE" id="PS51489">
    <property type="entry name" value="BUB1_N"/>
    <property type="match status" value="1"/>
</dbReference>
<dbReference type="PANTHER" id="PTHR14030:SF4">
    <property type="entry name" value="BUB1 KINASE, ISOFORM A-RELATED"/>
    <property type="match status" value="1"/>
</dbReference>
<keyword evidence="4" id="KW-0995">Kinetochore</keyword>
<dbReference type="OrthoDB" id="248495at2759"/>